<dbReference type="AlphaFoldDB" id="A0A081B6B4"/>
<evidence type="ECO:0000256" key="6">
    <source>
        <dbReference type="ARBA" id="ARBA00023244"/>
    </source>
</evidence>
<name>A0A081B6B4_9HYPH</name>
<dbReference type="UniPathway" id="UPA00251">
    <property type="reaction ID" value="UER00319"/>
</dbReference>
<dbReference type="SUPFAM" id="SSF53850">
    <property type="entry name" value="Periplasmic binding protein-like II"/>
    <property type="match status" value="1"/>
</dbReference>
<dbReference type="EC" id="2.5.1.61" evidence="8"/>
<comment type="similarity">
    <text evidence="3 8">Belongs to the HMBS family.</text>
</comment>
<evidence type="ECO:0000259" key="10">
    <source>
        <dbReference type="Pfam" id="PF03900"/>
    </source>
</evidence>
<evidence type="ECO:0000256" key="8">
    <source>
        <dbReference type="HAMAP-Rule" id="MF_00260"/>
    </source>
</evidence>
<comment type="subunit">
    <text evidence="4 8">Monomer.</text>
</comment>
<dbReference type="GO" id="GO:0006782">
    <property type="term" value="P:protoporphyrinogen IX biosynthetic process"/>
    <property type="evidence" value="ECO:0007669"/>
    <property type="project" value="UniProtKB-UniRule"/>
</dbReference>
<protein>
    <recommendedName>
        <fullName evidence="8">Porphobilinogen deaminase</fullName>
        <shortName evidence="8">PBG</shortName>
        <ecNumber evidence="8">2.5.1.61</ecNumber>
    </recommendedName>
    <alternativeName>
        <fullName evidence="8">Hydroxymethylbilane synthase</fullName>
        <shortName evidence="8">HMBS</shortName>
    </alternativeName>
    <alternativeName>
        <fullName evidence="8">Pre-uroporphyrinogen synthase</fullName>
    </alternativeName>
</protein>
<evidence type="ECO:0000256" key="1">
    <source>
        <dbReference type="ARBA" id="ARBA00002869"/>
    </source>
</evidence>
<dbReference type="EMBL" id="BBIO01000001">
    <property type="protein sequence ID" value="GAK43582.1"/>
    <property type="molecule type" value="Genomic_DNA"/>
</dbReference>
<comment type="caution">
    <text evidence="11">The sequence shown here is derived from an EMBL/GenBank/DDBJ whole genome shotgun (WGS) entry which is preliminary data.</text>
</comment>
<dbReference type="RefSeq" id="WP_045441635.1">
    <property type="nucleotide sequence ID" value="NZ_BBIO01000001.1"/>
</dbReference>
<evidence type="ECO:0000256" key="4">
    <source>
        <dbReference type="ARBA" id="ARBA00011245"/>
    </source>
</evidence>
<dbReference type="PROSITE" id="PS00533">
    <property type="entry name" value="PORPHOBILINOGEN_DEAM"/>
    <property type="match status" value="1"/>
</dbReference>
<evidence type="ECO:0000256" key="3">
    <source>
        <dbReference type="ARBA" id="ARBA00005638"/>
    </source>
</evidence>
<dbReference type="FunFam" id="3.40.190.10:FF:000005">
    <property type="entry name" value="Porphobilinogen deaminase"/>
    <property type="match status" value="1"/>
</dbReference>
<organism evidence="11 12">
    <name type="scientific">Tepidicaulis marinus</name>
    <dbReference type="NCBI Taxonomy" id="1333998"/>
    <lineage>
        <taxon>Bacteria</taxon>
        <taxon>Pseudomonadati</taxon>
        <taxon>Pseudomonadota</taxon>
        <taxon>Alphaproteobacteria</taxon>
        <taxon>Hyphomicrobiales</taxon>
        <taxon>Parvibaculaceae</taxon>
        <taxon>Tepidicaulis</taxon>
    </lineage>
</organism>
<dbReference type="GO" id="GO:0004418">
    <property type="term" value="F:hydroxymethylbilane synthase activity"/>
    <property type="evidence" value="ECO:0007669"/>
    <property type="project" value="UniProtKB-UniRule"/>
</dbReference>
<keyword evidence="12" id="KW-1185">Reference proteome</keyword>
<feature type="domain" description="Porphobilinogen deaminase N-terminal" evidence="9">
    <location>
        <begin position="5"/>
        <end position="214"/>
    </location>
</feature>
<comment type="cofactor">
    <cofactor evidence="8">
        <name>dipyrromethane</name>
        <dbReference type="ChEBI" id="CHEBI:60342"/>
    </cofactor>
    <text evidence="8">Binds 1 dipyrromethane group covalently.</text>
</comment>
<evidence type="ECO:0000256" key="5">
    <source>
        <dbReference type="ARBA" id="ARBA00022679"/>
    </source>
</evidence>
<dbReference type="PANTHER" id="PTHR11557">
    <property type="entry name" value="PORPHOBILINOGEN DEAMINASE"/>
    <property type="match status" value="1"/>
</dbReference>
<dbReference type="NCBIfam" id="TIGR00212">
    <property type="entry name" value="hemC"/>
    <property type="match status" value="1"/>
</dbReference>
<dbReference type="Gene3D" id="3.30.160.40">
    <property type="entry name" value="Porphobilinogen deaminase, C-terminal domain"/>
    <property type="match status" value="1"/>
</dbReference>
<evidence type="ECO:0000256" key="7">
    <source>
        <dbReference type="ARBA" id="ARBA00048169"/>
    </source>
</evidence>
<comment type="catalytic activity">
    <reaction evidence="7 8">
        <text>4 porphobilinogen + H2O = hydroxymethylbilane + 4 NH4(+)</text>
        <dbReference type="Rhea" id="RHEA:13185"/>
        <dbReference type="ChEBI" id="CHEBI:15377"/>
        <dbReference type="ChEBI" id="CHEBI:28938"/>
        <dbReference type="ChEBI" id="CHEBI:57845"/>
        <dbReference type="ChEBI" id="CHEBI:58126"/>
        <dbReference type="EC" id="2.5.1.61"/>
    </reaction>
</comment>
<dbReference type="PIRSF" id="PIRSF001438">
    <property type="entry name" value="4pyrrol_synth_OHMeBilane_synth"/>
    <property type="match status" value="1"/>
</dbReference>
<dbReference type="PANTHER" id="PTHR11557:SF0">
    <property type="entry name" value="PORPHOBILINOGEN DEAMINASE"/>
    <property type="match status" value="1"/>
</dbReference>
<evidence type="ECO:0000313" key="12">
    <source>
        <dbReference type="Proteomes" id="UP000028702"/>
    </source>
</evidence>
<keyword evidence="6 8" id="KW-0627">Porphyrin biosynthesis</keyword>
<dbReference type="GO" id="GO:0005737">
    <property type="term" value="C:cytoplasm"/>
    <property type="evidence" value="ECO:0007669"/>
    <property type="project" value="UniProtKB-UniRule"/>
</dbReference>
<feature type="domain" description="Porphobilinogen deaminase C-terminal" evidence="10">
    <location>
        <begin position="227"/>
        <end position="296"/>
    </location>
</feature>
<dbReference type="Gene3D" id="3.40.190.10">
    <property type="entry name" value="Periplasmic binding protein-like II"/>
    <property type="match status" value="2"/>
</dbReference>
<feature type="modified residue" description="S-(dipyrrolylmethanemethyl)cysteine" evidence="8">
    <location>
        <position position="243"/>
    </location>
</feature>
<comment type="miscellaneous">
    <text evidence="8">The porphobilinogen subunits are added to the dipyrromethane group.</text>
</comment>
<evidence type="ECO:0000313" key="11">
    <source>
        <dbReference type="EMBL" id="GAK43582.1"/>
    </source>
</evidence>
<dbReference type="STRING" id="1333998.M2A_0081"/>
<dbReference type="InterPro" id="IPR022418">
    <property type="entry name" value="Porphobilinogen_deaminase_C"/>
</dbReference>
<dbReference type="InterPro" id="IPR036803">
    <property type="entry name" value="Porphobilinogen_deaminase_C_sf"/>
</dbReference>
<dbReference type="Pfam" id="PF01379">
    <property type="entry name" value="Porphobil_deam"/>
    <property type="match status" value="1"/>
</dbReference>
<evidence type="ECO:0000259" key="9">
    <source>
        <dbReference type="Pfam" id="PF01379"/>
    </source>
</evidence>
<dbReference type="InterPro" id="IPR000860">
    <property type="entry name" value="HemC"/>
</dbReference>
<keyword evidence="5 8" id="KW-0808">Transferase</keyword>
<evidence type="ECO:0000256" key="2">
    <source>
        <dbReference type="ARBA" id="ARBA00004735"/>
    </source>
</evidence>
<accession>A0A081B6B4</accession>
<gene>
    <name evidence="8" type="primary">hemC</name>
    <name evidence="11" type="ORF">M2A_0081</name>
</gene>
<dbReference type="InterPro" id="IPR022419">
    <property type="entry name" value="Porphobilin_deaminase_cofac_BS"/>
</dbReference>
<dbReference type="InterPro" id="IPR022417">
    <property type="entry name" value="Porphobilin_deaminase_N"/>
</dbReference>
<comment type="pathway">
    <text evidence="2">Porphyrin-containing compound metabolism; protoporphyrin-IX biosynthesis; coproporphyrinogen-III from 5-aminolevulinate: step 2/4.</text>
</comment>
<dbReference type="PRINTS" id="PR00151">
    <property type="entry name" value="PORPHBDMNASE"/>
</dbReference>
<dbReference type="Proteomes" id="UP000028702">
    <property type="component" value="Unassembled WGS sequence"/>
</dbReference>
<dbReference type="HAMAP" id="MF_00260">
    <property type="entry name" value="Porphobil_deam"/>
    <property type="match status" value="1"/>
</dbReference>
<dbReference type="SUPFAM" id="SSF54782">
    <property type="entry name" value="Porphobilinogen deaminase (hydroxymethylbilane synthase), C-terminal domain"/>
    <property type="match status" value="1"/>
</dbReference>
<proteinExistence type="inferred from homology"/>
<dbReference type="FunFam" id="3.40.190.10:FF:000004">
    <property type="entry name" value="Porphobilinogen deaminase"/>
    <property type="match status" value="1"/>
</dbReference>
<dbReference type="eggNOG" id="COG0181">
    <property type="taxonomic scope" value="Bacteria"/>
</dbReference>
<sequence length="309" mass="33565">MQRPIRIGTRGSKLALIQAETVANRLRAHHGLGEEDVVLEIIQTTADKFQDRQLMEIGGKGLFTKEIEEALAESRIDLAVHSMKDMPTVLPEGLIIDCVLEREDPRDAFISLKYGSIDELPEGARFGTSSLRRAAQMLINRPDLEIVPFRGNVQTRMRKLADEVADGTLLAMAGLTRLDMLETATQPLSPEEMLPAIAQGIIGIERRVDDEALADMLAPLNHEETSICMAAERAFLKELDGSCRTPIAGYATLEDGIIHFRGEIVKPDGSEKLGCESDGAASEAALLGAAAARALKEQAGPDFMAAITH</sequence>
<reference evidence="11 12" key="1">
    <citation type="submission" date="2014-07" db="EMBL/GenBank/DDBJ databases">
        <title>Tepidicaulis marinum gen. nov., sp. nov., a novel marine bacterium denitrifying nitrate to nitrous oxide strictly under microaerobic conditions.</title>
        <authorList>
            <person name="Takeuchi M."/>
            <person name="Yamagishi T."/>
            <person name="Kamagata Y."/>
            <person name="Oshima K."/>
            <person name="Hattori M."/>
            <person name="Katayama T."/>
            <person name="Hanada S."/>
            <person name="Tamaki H."/>
            <person name="Marumo K."/>
            <person name="Maeda H."/>
            <person name="Nedachi M."/>
            <person name="Iwasaki W."/>
            <person name="Suwa Y."/>
            <person name="Sakata S."/>
        </authorList>
    </citation>
    <scope>NUCLEOTIDE SEQUENCE [LARGE SCALE GENOMIC DNA]</scope>
    <source>
        <strain evidence="11 12">MA2</strain>
    </source>
</reference>
<comment type="function">
    <text evidence="1 8">Tetrapolymerization of the monopyrrole PBG into the hydroxymethylbilane pre-uroporphyrinogen in several discrete steps.</text>
</comment>
<dbReference type="Pfam" id="PF03900">
    <property type="entry name" value="Porphobil_deamC"/>
    <property type="match status" value="1"/>
</dbReference>